<dbReference type="Proteomes" id="UP000824469">
    <property type="component" value="Unassembled WGS sequence"/>
</dbReference>
<evidence type="ECO:0000313" key="1">
    <source>
        <dbReference type="EMBL" id="KAH9318011.1"/>
    </source>
</evidence>
<evidence type="ECO:0000313" key="2">
    <source>
        <dbReference type="Proteomes" id="UP000824469"/>
    </source>
</evidence>
<feature type="non-terminal residue" evidence="1">
    <location>
        <position position="1"/>
    </location>
</feature>
<name>A0AA38G6Y8_TAXCH</name>
<accession>A0AA38G6Y8</accession>
<protein>
    <submittedName>
        <fullName evidence="1">Uncharacterized protein</fullName>
    </submittedName>
</protein>
<keyword evidence="2" id="KW-1185">Reference proteome</keyword>
<sequence length="65" mass="7389">TQGGGHEAVTQICAHKSWAERAVRRGVDTPFSPPLNLFWKHEELTLFVPEDLVKRENTRYGLSLV</sequence>
<dbReference type="EMBL" id="JAHRHJ020000004">
    <property type="protein sequence ID" value="KAH9318011.1"/>
    <property type="molecule type" value="Genomic_DNA"/>
</dbReference>
<dbReference type="AlphaFoldDB" id="A0AA38G6Y8"/>
<comment type="caution">
    <text evidence="1">The sequence shown here is derived from an EMBL/GenBank/DDBJ whole genome shotgun (WGS) entry which is preliminary data.</text>
</comment>
<feature type="non-terminal residue" evidence="1">
    <location>
        <position position="65"/>
    </location>
</feature>
<gene>
    <name evidence="1" type="ORF">KI387_019780</name>
</gene>
<reference evidence="1 2" key="1">
    <citation type="journal article" date="2021" name="Nat. Plants">
        <title>The Taxus genome provides insights into paclitaxel biosynthesis.</title>
        <authorList>
            <person name="Xiong X."/>
            <person name="Gou J."/>
            <person name="Liao Q."/>
            <person name="Li Y."/>
            <person name="Zhou Q."/>
            <person name="Bi G."/>
            <person name="Li C."/>
            <person name="Du R."/>
            <person name="Wang X."/>
            <person name="Sun T."/>
            <person name="Guo L."/>
            <person name="Liang H."/>
            <person name="Lu P."/>
            <person name="Wu Y."/>
            <person name="Zhang Z."/>
            <person name="Ro D.K."/>
            <person name="Shang Y."/>
            <person name="Huang S."/>
            <person name="Yan J."/>
        </authorList>
    </citation>
    <scope>NUCLEOTIDE SEQUENCE [LARGE SCALE GENOMIC DNA]</scope>
    <source>
        <strain evidence="1">Ta-2019</strain>
    </source>
</reference>
<proteinExistence type="predicted"/>
<organism evidence="1 2">
    <name type="scientific">Taxus chinensis</name>
    <name type="common">Chinese yew</name>
    <name type="synonym">Taxus wallichiana var. chinensis</name>
    <dbReference type="NCBI Taxonomy" id="29808"/>
    <lineage>
        <taxon>Eukaryota</taxon>
        <taxon>Viridiplantae</taxon>
        <taxon>Streptophyta</taxon>
        <taxon>Embryophyta</taxon>
        <taxon>Tracheophyta</taxon>
        <taxon>Spermatophyta</taxon>
        <taxon>Pinopsida</taxon>
        <taxon>Pinidae</taxon>
        <taxon>Conifers II</taxon>
        <taxon>Cupressales</taxon>
        <taxon>Taxaceae</taxon>
        <taxon>Taxus</taxon>
    </lineage>
</organism>